<dbReference type="NCBIfam" id="TIGR02136">
    <property type="entry name" value="ptsS_2"/>
    <property type="match status" value="1"/>
</dbReference>
<keyword evidence="7 10" id="KW-0732">Signal</keyword>
<evidence type="ECO:0000256" key="9">
    <source>
        <dbReference type="ARBA" id="ARBA00023288"/>
    </source>
</evidence>
<comment type="caution">
    <text evidence="12">The sequence shown here is derived from an EMBL/GenBank/DDBJ whole genome shotgun (WGS) entry which is preliminary data.</text>
</comment>
<dbReference type="PANTHER" id="PTHR30570:SF1">
    <property type="entry name" value="PHOSPHATE-BINDING PROTEIN PSTS"/>
    <property type="match status" value="1"/>
</dbReference>
<dbReference type="SUPFAM" id="SSF53850">
    <property type="entry name" value="Periplasmic binding protein-like II"/>
    <property type="match status" value="1"/>
</dbReference>
<dbReference type="RefSeq" id="WP_249314916.1">
    <property type="nucleotide sequence ID" value="NZ_JACRSR010000001.1"/>
</dbReference>
<comment type="subunit">
    <text evidence="4 10">The complex is composed of two ATP-binding proteins (PstB), two transmembrane proteins (PstC and PstA) and a solute-binding protein (PstS).</text>
</comment>
<keyword evidence="10" id="KW-1003">Cell membrane</keyword>
<feature type="signal peptide" evidence="10">
    <location>
        <begin position="1"/>
        <end position="21"/>
    </location>
</feature>
<feature type="chain" id="PRO_5039761044" description="Phosphate-binding protein" evidence="10">
    <location>
        <begin position="22"/>
        <end position="303"/>
    </location>
</feature>
<dbReference type="EMBL" id="JACRSR010000001">
    <property type="protein sequence ID" value="MBC8530876.1"/>
    <property type="molecule type" value="Genomic_DNA"/>
</dbReference>
<evidence type="ECO:0000256" key="6">
    <source>
        <dbReference type="ARBA" id="ARBA00022592"/>
    </source>
</evidence>
<evidence type="ECO:0000256" key="10">
    <source>
        <dbReference type="RuleBase" id="RU367119"/>
    </source>
</evidence>
<dbReference type="GO" id="GO:0042301">
    <property type="term" value="F:phosphate ion binding"/>
    <property type="evidence" value="ECO:0007669"/>
    <property type="project" value="UniProtKB-UniRule"/>
</dbReference>
<sequence>MKMNKWAGLTVAVAMTAVLFAGCGGGDAATPSASAAASAKPSASSAPASAEATPEAAPEALEGEITMVGSTSVGPVVTALQEMFHAKYPDVDISVEQNGSGPGIQAAMDGSADIGMASRELKDDEQPLTATQLCLDGISVVVNPENPVKGLTKEQLAQIYKGEITNWKDVGGNDGEIVLVTRESTSGTRGAFEELVLGEGQIDDKLCLVVNSNGDVGKTIEGEPNAIGYMSMGIVENYEIAALTMDEVEPTADNVKSGDYALSRPFLLLTKEEPEGVVKAFIEYMTTDEEAIAYMEEKGYIIP</sequence>
<evidence type="ECO:0000256" key="5">
    <source>
        <dbReference type="ARBA" id="ARBA00022448"/>
    </source>
</evidence>
<evidence type="ECO:0000313" key="13">
    <source>
        <dbReference type="Proteomes" id="UP000623172"/>
    </source>
</evidence>
<gene>
    <name evidence="12" type="ORF">H8696_03345</name>
</gene>
<evidence type="ECO:0000256" key="3">
    <source>
        <dbReference type="ARBA" id="ARBA00008725"/>
    </source>
</evidence>
<keyword evidence="6 10" id="KW-0592">Phosphate transport</keyword>
<keyword evidence="8 10" id="KW-0564">Palmitate</keyword>
<dbReference type="InterPro" id="IPR050811">
    <property type="entry name" value="Phosphate_ABC_transporter"/>
</dbReference>
<evidence type="ECO:0000256" key="2">
    <source>
        <dbReference type="ARBA" id="ARBA00004193"/>
    </source>
</evidence>
<organism evidence="12 13">
    <name type="scientific">Gehongia tenuis</name>
    <dbReference type="NCBI Taxonomy" id="2763655"/>
    <lineage>
        <taxon>Bacteria</taxon>
        <taxon>Bacillati</taxon>
        <taxon>Bacillota</taxon>
        <taxon>Clostridia</taxon>
        <taxon>Christensenellales</taxon>
        <taxon>Christensenellaceae</taxon>
        <taxon>Gehongia</taxon>
    </lineage>
</organism>
<evidence type="ECO:0000313" key="12">
    <source>
        <dbReference type="EMBL" id="MBC8530876.1"/>
    </source>
</evidence>
<evidence type="ECO:0000256" key="7">
    <source>
        <dbReference type="ARBA" id="ARBA00022729"/>
    </source>
</evidence>
<dbReference type="PANTHER" id="PTHR30570">
    <property type="entry name" value="PERIPLASMIC PHOSPHATE BINDING COMPONENT OF PHOSPHATE ABC TRANSPORTER"/>
    <property type="match status" value="1"/>
</dbReference>
<keyword evidence="9 10" id="KW-0449">Lipoprotein</keyword>
<comment type="function">
    <text evidence="1">Part of the ABC transporter complex PstSACB involved in phosphate import.</text>
</comment>
<dbReference type="Pfam" id="PF12849">
    <property type="entry name" value="PBP_like_2"/>
    <property type="match status" value="1"/>
</dbReference>
<name>A0A926D432_9FIRM</name>
<dbReference type="Proteomes" id="UP000623172">
    <property type="component" value="Unassembled WGS sequence"/>
</dbReference>
<feature type="domain" description="PBP" evidence="11">
    <location>
        <begin position="57"/>
        <end position="289"/>
    </location>
</feature>
<comment type="function">
    <text evidence="10">Involved in the system for phosphate transport across the cytoplasmic membrane.</text>
</comment>
<evidence type="ECO:0000256" key="4">
    <source>
        <dbReference type="ARBA" id="ARBA00011529"/>
    </source>
</evidence>
<evidence type="ECO:0000256" key="1">
    <source>
        <dbReference type="ARBA" id="ARBA00002841"/>
    </source>
</evidence>
<evidence type="ECO:0000259" key="11">
    <source>
        <dbReference type="Pfam" id="PF12849"/>
    </source>
</evidence>
<keyword evidence="13" id="KW-1185">Reference proteome</keyword>
<dbReference type="PROSITE" id="PS51257">
    <property type="entry name" value="PROKAR_LIPOPROTEIN"/>
    <property type="match status" value="1"/>
</dbReference>
<dbReference type="Gene3D" id="3.40.190.10">
    <property type="entry name" value="Periplasmic binding protein-like II"/>
    <property type="match status" value="2"/>
</dbReference>
<keyword evidence="10" id="KW-0472">Membrane</keyword>
<comment type="similarity">
    <text evidence="3 10">Belongs to the PstS family.</text>
</comment>
<dbReference type="GO" id="GO:0006817">
    <property type="term" value="P:phosphate ion transport"/>
    <property type="evidence" value="ECO:0007669"/>
    <property type="project" value="UniProtKB-UniRule"/>
</dbReference>
<keyword evidence="5 10" id="KW-0813">Transport</keyword>
<dbReference type="InterPro" id="IPR011862">
    <property type="entry name" value="Phos-bd"/>
</dbReference>
<dbReference type="InterPro" id="IPR024370">
    <property type="entry name" value="PBP_domain"/>
</dbReference>
<reference evidence="12" key="1">
    <citation type="submission" date="2020-08" db="EMBL/GenBank/DDBJ databases">
        <title>Genome public.</title>
        <authorList>
            <person name="Liu C."/>
            <person name="Sun Q."/>
        </authorList>
    </citation>
    <scope>NUCLEOTIDE SEQUENCE</scope>
    <source>
        <strain evidence="12">NSJ-53</strain>
    </source>
</reference>
<dbReference type="GO" id="GO:0005886">
    <property type="term" value="C:plasma membrane"/>
    <property type="evidence" value="ECO:0007669"/>
    <property type="project" value="UniProtKB-SubCell"/>
</dbReference>
<dbReference type="CDD" id="cd13653">
    <property type="entry name" value="PBP2_phosphate_like_1"/>
    <property type="match status" value="1"/>
</dbReference>
<accession>A0A926D432</accession>
<evidence type="ECO:0000256" key="8">
    <source>
        <dbReference type="ARBA" id="ARBA00023139"/>
    </source>
</evidence>
<comment type="subcellular location">
    <subcellularLocation>
        <location evidence="2 10">Cell membrane</location>
        <topology evidence="2 10">Lipid-anchor</topology>
    </subcellularLocation>
</comment>
<proteinExistence type="inferred from homology"/>
<protein>
    <recommendedName>
        <fullName evidence="10">Phosphate-binding protein</fullName>
    </recommendedName>
</protein>
<dbReference type="AlphaFoldDB" id="A0A926D432"/>